<dbReference type="InterPro" id="IPR014710">
    <property type="entry name" value="RmlC-like_jellyroll"/>
</dbReference>
<keyword evidence="4" id="KW-1185">Reference proteome</keyword>
<dbReference type="SUPFAM" id="SSF51197">
    <property type="entry name" value="Clavaminate synthase-like"/>
    <property type="match status" value="1"/>
</dbReference>
<dbReference type="Proteomes" id="UP000596660">
    <property type="component" value="Unplaced"/>
</dbReference>
<dbReference type="Gene3D" id="2.60.120.10">
    <property type="entry name" value="Jelly Rolls"/>
    <property type="match status" value="1"/>
</dbReference>
<dbReference type="InterPro" id="IPR003347">
    <property type="entry name" value="JmjC_dom"/>
</dbReference>
<evidence type="ECO:0000259" key="2">
    <source>
        <dbReference type="PROSITE" id="PS51184"/>
    </source>
</evidence>
<organism evidence="3 4">
    <name type="scientific">Chenopodium quinoa</name>
    <name type="common">Quinoa</name>
    <dbReference type="NCBI Taxonomy" id="63459"/>
    <lineage>
        <taxon>Eukaryota</taxon>
        <taxon>Viridiplantae</taxon>
        <taxon>Streptophyta</taxon>
        <taxon>Embryophyta</taxon>
        <taxon>Tracheophyta</taxon>
        <taxon>Spermatophyta</taxon>
        <taxon>Magnoliopsida</taxon>
        <taxon>eudicotyledons</taxon>
        <taxon>Gunneridae</taxon>
        <taxon>Pentapetalae</taxon>
        <taxon>Caryophyllales</taxon>
        <taxon>Chenopodiaceae</taxon>
        <taxon>Chenopodioideae</taxon>
        <taxon>Atripliceae</taxon>
        <taxon>Chenopodium</taxon>
    </lineage>
</organism>
<feature type="domain" description="JmjC" evidence="2">
    <location>
        <begin position="102"/>
        <end position="291"/>
    </location>
</feature>
<dbReference type="OMA" id="CLVECID"/>
<proteinExistence type="inferred from homology"/>
<reference evidence="3" key="2">
    <citation type="submission" date="2021-03" db="UniProtKB">
        <authorList>
            <consortium name="EnsemblPlants"/>
        </authorList>
    </citation>
    <scope>IDENTIFICATION</scope>
</reference>
<reference evidence="3" key="1">
    <citation type="journal article" date="2017" name="Nature">
        <title>The genome of Chenopodium quinoa.</title>
        <authorList>
            <person name="Jarvis D.E."/>
            <person name="Ho Y.S."/>
            <person name="Lightfoot D.J."/>
            <person name="Schmoeckel S.M."/>
            <person name="Li B."/>
            <person name="Borm T.J.A."/>
            <person name="Ohyanagi H."/>
            <person name="Mineta K."/>
            <person name="Michell C.T."/>
            <person name="Saber N."/>
            <person name="Kharbatia N.M."/>
            <person name="Rupper R.R."/>
            <person name="Sharp A.R."/>
            <person name="Dally N."/>
            <person name="Boughton B.A."/>
            <person name="Woo Y.H."/>
            <person name="Gao G."/>
            <person name="Schijlen E.G.W.M."/>
            <person name="Guo X."/>
            <person name="Momin A.A."/>
            <person name="Negrao S."/>
            <person name="Al-Babili S."/>
            <person name="Gehring C."/>
            <person name="Roessner U."/>
            <person name="Jung C."/>
            <person name="Murphy K."/>
            <person name="Arold S.T."/>
            <person name="Gojobori T."/>
            <person name="van der Linden C.G."/>
            <person name="van Loo E.N."/>
            <person name="Jellen E.N."/>
            <person name="Maughan P.J."/>
            <person name="Tester M."/>
        </authorList>
    </citation>
    <scope>NUCLEOTIDE SEQUENCE [LARGE SCALE GENOMIC DNA]</scope>
    <source>
        <strain evidence="3">cv. PI 614886</strain>
    </source>
</reference>
<dbReference type="PROSITE" id="PS51184">
    <property type="entry name" value="JMJC"/>
    <property type="match status" value="1"/>
</dbReference>
<name>A0A803NBB9_CHEQI</name>
<evidence type="ECO:0000313" key="4">
    <source>
        <dbReference type="Proteomes" id="UP000596660"/>
    </source>
</evidence>
<dbReference type="PANTHER" id="PTHR12461:SF99">
    <property type="entry name" value="BIFUNCTIONAL PEPTIDASE AND (3S)-LYSYL HYDROXYLASE JMJD7"/>
    <property type="match status" value="1"/>
</dbReference>
<dbReference type="EnsemblPlants" id="AUR62043353-RA">
    <property type="protein sequence ID" value="AUR62043353-RA:cds"/>
    <property type="gene ID" value="AUR62043353"/>
</dbReference>
<dbReference type="PANTHER" id="PTHR12461">
    <property type="entry name" value="HYPOXIA-INDUCIBLE FACTOR 1 ALPHA INHIBITOR-RELATED"/>
    <property type="match status" value="1"/>
</dbReference>
<accession>A0A803NBB9</accession>
<dbReference type="SMART" id="SM00558">
    <property type="entry name" value="JmjC"/>
    <property type="match status" value="1"/>
</dbReference>
<evidence type="ECO:0000256" key="1">
    <source>
        <dbReference type="ARBA" id="ARBA00006801"/>
    </source>
</evidence>
<evidence type="ECO:0000313" key="3">
    <source>
        <dbReference type="EnsemblPlants" id="AUR62043353-RA:cds"/>
    </source>
</evidence>
<dbReference type="Gramene" id="AUR62043353-RA">
    <property type="protein sequence ID" value="AUR62043353-RA:cds"/>
    <property type="gene ID" value="AUR62043353"/>
</dbReference>
<comment type="similarity">
    <text evidence="1">Belongs to the JARID1 histone demethylase family.</text>
</comment>
<dbReference type="InterPro" id="IPR041667">
    <property type="entry name" value="Cupin_8"/>
</dbReference>
<sequence>MVKKCRIGTEEVETLWEEVRELSLGTSTEVERLNSPPSPLEFLRNFVAPNKPCIISNALDHWPALSLWSSDDYLCQALGSAEVSVHLTPNGRADSLSGSLVAYAQQQNDCFRTEYSVLGSDCDTHIDWASEALGCLPEAVNLWIGNNRSEASFHKDHYENLYAVVSGEKHFLLLPPTDVHRLYIRQYPAANYSYSQDTGEFNLEFDDPIRHVPWCSVNPYPPKGREEKEHNEFPLYFNGPKPFECTVKAGEMLYLPSMWFHYVKQSPRTIAVNYWYDMQFDIKYAYFNFLQSINPIA</sequence>
<protein>
    <recommendedName>
        <fullName evidence="2">JmjC domain-containing protein</fullName>
    </recommendedName>
</protein>
<dbReference type="Pfam" id="PF13621">
    <property type="entry name" value="Cupin_8"/>
    <property type="match status" value="2"/>
</dbReference>
<dbReference type="AlphaFoldDB" id="A0A803NBB9"/>